<proteinExistence type="predicted"/>
<evidence type="ECO:0000313" key="2">
    <source>
        <dbReference type="EMBL" id="EMG20717.1"/>
    </source>
</evidence>
<dbReference type="Proteomes" id="UP000011778">
    <property type="component" value="Unassembled WGS sequence"/>
</dbReference>
<comment type="caution">
    <text evidence="2">The sequence shown here is derived from an EMBL/GenBank/DDBJ whole genome shotgun (WGS) entry which is preliminary data.</text>
</comment>
<reference evidence="2 3" key="1">
    <citation type="submission" date="2013-02" db="EMBL/GenBank/DDBJ databases">
        <authorList>
            <person name="Harkins D.M."/>
            <person name="Durkin A.S."/>
            <person name="Brinkac L.M."/>
            <person name="Haft D.H."/>
            <person name="Selengut J.D."/>
            <person name="Sanka R."/>
            <person name="DePew J."/>
            <person name="Purushe J."/>
            <person name="Tulsiani S.M."/>
            <person name="Graham G.C."/>
            <person name="Burns M.-A."/>
            <person name="Dohnt M.F."/>
            <person name="Smythe L.D."/>
            <person name="McKay D.B."/>
            <person name="Craig S.B."/>
            <person name="Vinetz J.M."/>
            <person name="Sutton G.G."/>
            <person name="Nierman W.C."/>
            <person name="Fouts D.E."/>
        </authorList>
    </citation>
    <scope>NUCLEOTIDE SEQUENCE [LARGE SCALE GENOMIC DNA]</scope>
    <source>
        <strain evidence="2 3">LT2050</strain>
    </source>
</reference>
<accession>M3IJ59</accession>
<dbReference type="AlphaFoldDB" id="M3IJ59"/>
<evidence type="ECO:0000256" key="1">
    <source>
        <dbReference type="SAM" id="MobiDB-lite"/>
    </source>
</evidence>
<feature type="compositionally biased region" description="Basic and acidic residues" evidence="1">
    <location>
        <begin position="113"/>
        <end position="122"/>
    </location>
</feature>
<evidence type="ECO:0000313" key="3">
    <source>
        <dbReference type="Proteomes" id="UP000011778"/>
    </source>
</evidence>
<protein>
    <submittedName>
        <fullName evidence="2">Uncharacterized protein</fullName>
    </submittedName>
</protein>
<name>M3IJ59_LEPIT</name>
<feature type="region of interest" description="Disordered" evidence="1">
    <location>
        <begin position="113"/>
        <end position="168"/>
    </location>
</feature>
<dbReference type="EMBL" id="AFMD02000386">
    <property type="protein sequence ID" value="EMG20717.1"/>
    <property type="molecule type" value="Genomic_DNA"/>
</dbReference>
<sequence>MGGTLFEPGGRVRAPALYDSATIIRTSGYDILEESEGESSTFFILGIIPITNPISIDYALSQAVQKVPGGRSIVNIKVWHETHVMFPLGTVSVLKVKGKVIGNKEESERLRLEEQLKKETETTTKSNFQTQHEKQDSNPSSGGISVSGEKRSSDSSSSGISVGGKKKD</sequence>
<gene>
    <name evidence="2" type="ORF">LEP1GSC150_1096</name>
</gene>
<organism evidence="2 3">
    <name type="scientific">Leptospira interrogans serovar Copenhageni str. LT2050</name>
    <dbReference type="NCBI Taxonomy" id="1001598"/>
    <lineage>
        <taxon>Bacteria</taxon>
        <taxon>Pseudomonadati</taxon>
        <taxon>Spirochaetota</taxon>
        <taxon>Spirochaetia</taxon>
        <taxon>Leptospirales</taxon>
        <taxon>Leptospiraceae</taxon>
        <taxon>Leptospira</taxon>
    </lineage>
</organism>